<protein>
    <recommendedName>
        <fullName evidence="3">DUF559 domain-containing protein</fullName>
    </recommendedName>
</protein>
<organism evidence="1 2">
    <name type="scientific">Oerskovia rustica</name>
    <dbReference type="NCBI Taxonomy" id="2762237"/>
    <lineage>
        <taxon>Bacteria</taxon>
        <taxon>Bacillati</taxon>
        <taxon>Actinomycetota</taxon>
        <taxon>Actinomycetes</taxon>
        <taxon>Micrococcales</taxon>
        <taxon>Cellulomonadaceae</taxon>
        <taxon>Oerskovia</taxon>
    </lineage>
</organism>
<dbReference type="Proteomes" id="UP000641803">
    <property type="component" value="Unassembled WGS sequence"/>
</dbReference>
<evidence type="ECO:0000313" key="1">
    <source>
        <dbReference type="EMBL" id="MBD7952273.1"/>
    </source>
</evidence>
<dbReference type="EMBL" id="JACSQQ010000046">
    <property type="protein sequence ID" value="MBD7952273.1"/>
    <property type="molecule type" value="Genomic_DNA"/>
</dbReference>
<sequence>MLWGCWTWRLAAEVHVTQLGHPKVRSGDRVLRRHWTDLPVRDRCALDGLPVTGLERTVVDCLRGLREPQGIVIADSALRIGARTEVLETVLEESAGKRGVVRARRVLAAADVRSESPGESLVRWFAVDAGLPALDLAIPVATWLGAFWLDLGWPDLRIGIEFDGAVKYSGGRYGEPGERLLAEKRRQDALVEAGWTIIRVTWADLSDPERLVARLRAARERARARHTPR</sequence>
<comment type="caution">
    <text evidence="1">The sequence shown here is derived from an EMBL/GenBank/DDBJ whole genome shotgun (WGS) entry which is preliminary data.</text>
</comment>
<accession>A0ABR8RWZ6</accession>
<dbReference type="Gene3D" id="3.40.960.10">
    <property type="entry name" value="VSR Endonuclease"/>
    <property type="match status" value="1"/>
</dbReference>
<evidence type="ECO:0008006" key="3">
    <source>
        <dbReference type="Google" id="ProtNLM"/>
    </source>
</evidence>
<gene>
    <name evidence="1" type="ORF">H9652_17880</name>
</gene>
<evidence type="ECO:0000313" key="2">
    <source>
        <dbReference type="Proteomes" id="UP000641803"/>
    </source>
</evidence>
<dbReference type="RefSeq" id="WP_191797909.1">
    <property type="nucleotide sequence ID" value="NZ_JACSQQ010000046.1"/>
</dbReference>
<dbReference type="SUPFAM" id="SSF52980">
    <property type="entry name" value="Restriction endonuclease-like"/>
    <property type="match status" value="1"/>
</dbReference>
<proteinExistence type="predicted"/>
<reference evidence="1 2" key="1">
    <citation type="submission" date="2020-08" db="EMBL/GenBank/DDBJ databases">
        <title>A Genomic Blueprint of the Chicken Gut Microbiome.</title>
        <authorList>
            <person name="Gilroy R."/>
            <person name="Ravi A."/>
            <person name="Getino M."/>
            <person name="Pursley I."/>
            <person name="Horton D.L."/>
            <person name="Alikhan N.-F."/>
            <person name="Baker D."/>
            <person name="Gharbi K."/>
            <person name="Hall N."/>
            <person name="Watson M."/>
            <person name="Adriaenssens E.M."/>
            <person name="Foster-Nyarko E."/>
            <person name="Jarju S."/>
            <person name="Secka A."/>
            <person name="Antonio M."/>
            <person name="Oren A."/>
            <person name="Chaudhuri R."/>
            <person name="La Ragione R.M."/>
            <person name="Hildebrand F."/>
            <person name="Pallen M.J."/>
        </authorList>
    </citation>
    <scope>NUCLEOTIDE SEQUENCE [LARGE SCALE GENOMIC DNA]</scope>
    <source>
        <strain evidence="1 2">Sa4CUA1</strain>
    </source>
</reference>
<name>A0ABR8RWZ6_9CELL</name>
<dbReference type="InterPro" id="IPR011335">
    <property type="entry name" value="Restrct_endonuc-II-like"/>
</dbReference>
<keyword evidence="2" id="KW-1185">Reference proteome</keyword>